<dbReference type="AlphaFoldDB" id="A0A084EQK6"/>
<evidence type="ECO:0000313" key="3">
    <source>
        <dbReference type="EMBL" id="KEZ20248.1"/>
    </source>
</evidence>
<dbReference type="GO" id="GO:0005737">
    <property type="term" value="C:cytoplasm"/>
    <property type="evidence" value="ECO:0007669"/>
    <property type="project" value="TreeGrafter"/>
</dbReference>
<dbReference type="PANTHER" id="PTHR16301:SF20">
    <property type="entry name" value="IMPACT FAMILY MEMBER YIGZ"/>
    <property type="match status" value="1"/>
</dbReference>
<dbReference type="InterPro" id="IPR001498">
    <property type="entry name" value="Impact_N"/>
</dbReference>
<proteinExistence type="inferred from homology"/>
<reference evidence="3 4" key="1">
    <citation type="submission" date="2014-02" db="EMBL/GenBank/DDBJ databases">
        <title>Genome sequence of Mycoplasma capricolum subsp. capricolum strain 14232.</title>
        <authorList>
            <person name="Sirand-Pugnet P."/>
            <person name="Breton M."/>
            <person name="Dordet-Frisoni E."/>
            <person name="Baranowski E."/>
            <person name="Barre A."/>
            <person name="Couture C."/>
            <person name="Dupuy V."/>
            <person name="Gaurivaud P."/>
            <person name="Jacob D."/>
            <person name="Lemaitre C."/>
            <person name="Manso-Silvan L."/>
            <person name="Nikolski M."/>
            <person name="Nouvel L.-X."/>
            <person name="Poumarat F."/>
            <person name="Tardy F."/>
            <person name="Thebault P."/>
            <person name="Theil S."/>
            <person name="Citti C."/>
            <person name="Thiaucourt F."/>
            <person name="Blanchard A."/>
        </authorList>
    </citation>
    <scope>NUCLEOTIDE SEQUENCE [LARGE SCALE GENOMIC DNA]</scope>
    <source>
        <strain evidence="3 4">14232</strain>
    </source>
</reference>
<organism evidence="3 4">
    <name type="scientific">Mycoplasma capricolum subsp. capricolum 14232</name>
    <dbReference type="NCBI Taxonomy" id="1188238"/>
    <lineage>
        <taxon>Bacteria</taxon>
        <taxon>Bacillati</taxon>
        <taxon>Mycoplasmatota</taxon>
        <taxon>Mollicutes</taxon>
        <taxon>Mycoplasmataceae</taxon>
        <taxon>Mycoplasma</taxon>
    </lineage>
</organism>
<evidence type="ECO:0000313" key="4">
    <source>
        <dbReference type="Proteomes" id="UP000028533"/>
    </source>
</evidence>
<feature type="domain" description="Impact N-terminal" evidence="2">
    <location>
        <begin position="16"/>
        <end position="118"/>
    </location>
</feature>
<dbReference type="GeneID" id="23778999"/>
<dbReference type="PANTHER" id="PTHR16301">
    <property type="entry name" value="IMPACT-RELATED"/>
    <property type="match status" value="1"/>
</dbReference>
<comment type="caution">
    <text evidence="3">The sequence shown here is derived from an EMBL/GenBank/DDBJ whole genome shotgun (WGS) entry which is preliminary data.</text>
</comment>
<comment type="similarity">
    <text evidence="1">Belongs to the IMPACT family.</text>
</comment>
<evidence type="ECO:0000259" key="2">
    <source>
        <dbReference type="Pfam" id="PF01205"/>
    </source>
</evidence>
<gene>
    <name evidence="3" type="primary">pepQ</name>
    <name evidence="3" type="ORF">MCAPa_2840</name>
</gene>
<dbReference type="InterPro" id="IPR036956">
    <property type="entry name" value="Impact_N_sf"/>
</dbReference>
<dbReference type="Gene3D" id="3.30.230.30">
    <property type="entry name" value="Impact, N-terminal domain"/>
    <property type="match status" value="1"/>
</dbReference>
<dbReference type="RefSeq" id="WP_011386948.1">
    <property type="nucleotide sequence ID" value="NZ_JFDO01000006.1"/>
</dbReference>
<evidence type="ECO:0000256" key="1">
    <source>
        <dbReference type="ARBA" id="ARBA00007665"/>
    </source>
</evidence>
<protein>
    <submittedName>
        <fullName evidence="3">Proline dipeptidase</fullName>
    </submittedName>
</protein>
<dbReference type="EMBL" id="JFDO01000006">
    <property type="protein sequence ID" value="KEZ20248.1"/>
    <property type="molecule type" value="Genomic_DNA"/>
</dbReference>
<name>A0A084EQK6_MYCCA</name>
<dbReference type="InterPro" id="IPR023582">
    <property type="entry name" value="Impact"/>
</dbReference>
<dbReference type="Pfam" id="PF01205">
    <property type="entry name" value="Impact_N"/>
    <property type="match status" value="1"/>
</dbReference>
<dbReference type="Proteomes" id="UP000028533">
    <property type="component" value="Unassembled WGS sequence"/>
</dbReference>
<dbReference type="InterPro" id="IPR020568">
    <property type="entry name" value="Ribosomal_Su5_D2-typ_SF"/>
</dbReference>
<sequence>MKTINKEIYQNEFIIKNSKFKTIATNINSKKELEEFLNKYSDLNASHNCYAYVIYDQKLIGGYYDDHEPKNTAGKPIFSVINKNELVNIVILVTRYFGGIKLGASVLSRTYSNAASMILKNIKFLEIKTYYIYQISFDIKNIKLVNHWINLNNLEIISKEFNLNVVYKLQASSKINEQNFFKIIDLKIIKK</sequence>
<dbReference type="GO" id="GO:0006446">
    <property type="term" value="P:regulation of translational initiation"/>
    <property type="evidence" value="ECO:0007669"/>
    <property type="project" value="TreeGrafter"/>
</dbReference>
<dbReference type="SUPFAM" id="SSF54211">
    <property type="entry name" value="Ribosomal protein S5 domain 2-like"/>
    <property type="match status" value="1"/>
</dbReference>
<accession>A0A084EQK6</accession>